<comment type="caution">
    <text evidence="1">The sequence shown here is derived from an EMBL/GenBank/DDBJ whole genome shotgun (WGS) entry which is preliminary data.</text>
</comment>
<sequence>MSSISEKLESIRSKISMIEEEKQCFYDFVDNWSEESYKPEKYHELKVRVRYAEKLSDARFSLQLEIAESNVRYIFQEDASKFKGEKEKLFVYLAKAYAIIDKLDGRRRYRSSERRQDDRRDEHLVKYRY</sequence>
<keyword evidence="2" id="KW-1185">Reference proteome</keyword>
<evidence type="ECO:0000313" key="2">
    <source>
        <dbReference type="Proteomes" id="UP000215335"/>
    </source>
</evidence>
<accession>A0A232F3Q2</accession>
<name>A0A232F3Q2_9HYME</name>
<dbReference type="EMBL" id="NNAY01001018">
    <property type="protein sequence ID" value="OXU25476.1"/>
    <property type="molecule type" value="Genomic_DNA"/>
</dbReference>
<organism evidence="1 2">
    <name type="scientific">Trichomalopsis sarcophagae</name>
    <dbReference type="NCBI Taxonomy" id="543379"/>
    <lineage>
        <taxon>Eukaryota</taxon>
        <taxon>Metazoa</taxon>
        <taxon>Ecdysozoa</taxon>
        <taxon>Arthropoda</taxon>
        <taxon>Hexapoda</taxon>
        <taxon>Insecta</taxon>
        <taxon>Pterygota</taxon>
        <taxon>Neoptera</taxon>
        <taxon>Endopterygota</taxon>
        <taxon>Hymenoptera</taxon>
        <taxon>Apocrita</taxon>
        <taxon>Proctotrupomorpha</taxon>
        <taxon>Chalcidoidea</taxon>
        <taxon>Pteromalidae</taxon>
        <taxon>Pteromalinae</taxon>
        <taxon>Trichomalopsis</taxon>
    </lineage>
</organism>
<proteinExistence type="predicted"/>
<evidence type="ECO:0000313" key="1">
    <source>
        <dbReference type="EMBL" id="OXU25476.1"/>
    </source>
</evidence>
<dbReference type="Proteomes" id="UP000215335">
    <property type="component" value="Unassembled WGS sequence"/>
</dbReference>
<gene>
    <name evidence="1" type="ORF">TSAR_003990</name>
</gene>
<protein>
    <submittedName>
        <fullName evidence="1">Uncharacterized protein</fullName>
    </submittedName>
</protein>
<reference evidence="1 2" key="1">
    <citation type="journal article" date="2017" name="Curr. Biol.">
        <title>The Evolution of Venom by Co-option of Single-Copy Genes.</title>
        <authorList>
            <person name="Martinson E.O."/>
            <person name="Mrinalini"/>
            <person name="Kelkar Y.D."/>
            <person name="Chang C.H."/>
            <person name="Werren J.H."/>
        </authorList>
    </citation>
    <scope>NUCLEOTIDE SEQUENCE [LARGE SCALE GENOMIC DNA]</scope>
    <source>
        <strain evidence="1 2">Alberta</strain>
        <tissue evidence="1">Whole body</tissue>
    </source>
</reference>
<dbReference type="AlphaFoldDB" id="A0A232F3Q2"/>